<reference evidence="4" key="1">
    <citation type="journal article" date="2021" name="PeerJ">
        <title>Extensive microbial diversity within the chicken gut microbiome revealed by metagenomics and culture.</title>
        <authorList>
            <person name="Gilroy R."/>
            <person name="Ravi A."/>
            <person name="Getino M."/>
            <person name="Pursley I."/>
            <person name="Horton D.L."/>
            <person name="Alikhan N.F."/>
            <person name="Baker D."/>
            <person name="Gharbi K."/>
            <person name="Hall N."/>
            <person name="Watson M."/>
            <person name="Adriaenssens E.M."/>
            <person name="Foster-Nyarko E."/>
            <person name="Jarju S."/>
            <person name="Secka A."/>
            <person name="Antonio M."/>
            <person name="Oren A."/>
            <person name="Chaudhuri R.R."/>
            <person name="La Ragione R."/>
            <person name="Hildebrand F."/>
            <person name="Pallen M.J."/>
        </authorList>
    </citation>
    <scope>NUCLEOTIDE SEQUENCE</scope>
    <source>
        <strain evidence="4">ChiGjej6B6-1540</strain>
    </source>
</reference>
<dbReference type="InterPro" id="IPR001387">
    <property type="entry name" value="Cro/C1-type_HTH"/>
</dbReference>
<reference evidence="4" key="2">
    <citation type="submission" date="2021-04" db="EMBL/GenBank/DDBJ databases">
        <authorList>
            <person name="Gilroy R."/>
        </authorList>
    </citation>
    <scope>NUCLEOTIDE SEQUENCE</scope>
    <source>
        <strain evidence="4">ChiGjej6B6-1540</strain>
    </source>
</reference>
<dbReference type="SMART" id="SM00530">
    <property type="entry name" value="HTH_XRE"/>
    <property type="match status" value="1"/>
</dbReference>
<evidence type="ECO:0000313" key="5">
    <source>
        <dbReference type="Proteomes" id="UP000824192"/>
    </source>
</evidence>
<comment type="caution">
    <text evidence="4">The sequence shown here is derived from an EMBL/GenBank/DDBJ whole genome shotgun (WGS) entry which is preliminary data.</text>
</comment>
<feature type="transmembrane region" description="Helical" evidence="2">
    <location>
        <begin position="120"/>
        <end position="143"/>
    </location>
</feature>
<accession>A0A9D1RU15</accession>
<proteinExistence type="predicted"/>
<organism evidence="4 5">
    <name type="scientific">Candidatus Flavonifractor merdipullorum</name>
    <dbReference type="NCBI Taxonomy" id="2838590"/>
    <lineage>
        <taxon>Bacteria</taxon>
        <taxon>Bacillati</taxon>
        <taxon>Bacillota</taxon>
        <taxon>Clostridia</taxon>
        <taxon>Eubacteriales</taxon>
        <taxon>Oscillospiraceae</taxon>
        <taxon>Flavonifractor</taxon>
    </lineage>
</organism>
<gene>
    <name evidence="4" type="ORF">H9868_07975</name>
</gene>
<evidence type="ECO:0000313" key="4">
    <source>
        <dbReference type="EMBL" id="HIW94461.1"/>
    </source>
</evidence>
<dbReference type="Pfam" id="PF01381">
    <property type="entry name" value="HTH_3"/>
    <property type="match status" value="1"/>
</dbReference>
<dbReference type="CDD" id="cd00093">
    <property type="entry name" value="HTH_XRE"/>
    <property type="match status" value="1"/>
</dbReference>
<protein>
    <submittedName>
        <fullName evidence="4">Helix-turn-helix domain-containing protein</fullName>
    </submittedName>
</protein>
<dbReference type="PANTHER" id="PTHR46558:SF4">
    <property type="entry name" value="DNA-BIDING PHAGE PROTEIN"/>
    <property type="match status" value="1"/>
</dbReference>
<sequence>MMLQNHLYELRKQAGLSQEALAQVVGVSRQAVQKWESGASRPDIENLLVIADYFGITLDDLVRGPQAAPHAPDPDPIPQTTIINNYYPSWHYEYHSPVTLFGLPLVHVNLGRGLRVAKGIFAVGNIAAGCVALGGLSAGLLSLGGLSLGLLAIGGLAAGIAALGGVALGLLALGAVAIGGLAMGSVAMGMWSVGTVASASRVAIGVVASAPLAIGEEVSGSLTLLSNVPHSTAQLQAAISTYAHAPQWIEDFLLFLAQHIYP</sequence>
<keyword evidence="2" id="KW-0812">Transmembrane</keyword>
<dbReference type="EMBL" id="DXGA01000169">
    <property type="protein sequence ID" value="HIW94461.1"/>
    <property type="molecule type" value="Genomic_DNA"/>
</dbReference>
<feature type="transmembrane region" description="Helical" evidence="2">
    <location>
        <begin position="149"/>
        <end position="182"/>
    </location>
</feature>
<dbReference type="Proteomes" id="UP000824192">
    <property type="component" value="Unassembled WGS sequence"/>
</dbReference>
<dbReference type="GO" id="GO:0003677">
    <property type="term" value="F:DNA binding"/>
    <property type="evidence" value="ECO:0007669"/>
    <property type="project" value="UniProtKB-KW"/>
</dbReference>
<dbReference type="PROSITE" id="PS50943">
    <property type="entry name" value="HTH_CROC1"/>
    <property type="match status" value="1"/>
</dbReference>
<dbReference type="AlphaFoldDB" id="A0A9D1RU15"/>
<evidence type="ECO:0000259" key="3">
    <source>
        <dbReference type="PROSITE" id="PS50943"/>
    </source>
</evidence>
<name>A0A9D1RU15_9FIRM</name>
<dbReference type="InterPro" id="IPR010982">
    <property type="entry name" value="Lambda_DNA-bd_dom_sf"/>
</dbReference>
<keyword evidence="1" id="KW-0238">DNA-binding</keyword>
<dbReference type="SUPFAM" id="SSF47413">
    <property type="entry name" value="lambda repressor-like DNA-binding domains"/>
    <property type="match status" value="1"/>
</dbReference>
<keyword evidence="2" id="KW-0472">Membrane</keyword>
<dbReference type="Gene3D" id="1.10.260.40">
    <property type="entry name" value="lambda repressor-like DNA-binding domains"/>
    <property type="match status" value="1"/>
</dbReference>
<dbReference type="PANTHER" id="PTHR46558">
    <property type="entry name" value="TRACRIPTIONAL REGULATORY PROTEIN-RELATED-RELATED"/>
    <property type="match status" value="1"/>
</dbReference>
<keyword evidence="2" id="KW-1133">Transmembrane helix</keyword>
<evidence type="ECO:0000256" key="1">
    <source>
        <dbReference type="ARBA" id="ARBA00023125"/>
    </source>
</evidence>
<feature type="domain" description="HTH cro/C1-type" evidence="3">
    <location>
        <begin position="7"/>
        <end position="61"/>
    </location>
</feature>
<evidence type="ECO:0000256" key="2">
    <source>
        <dbReference type="SAM" id="Phobius"/>
    </source>
</evidence>